<keyword evidence="6 9" id="KW-1133">Transmembrane helix</keyword>
<keyword evidence="9" id="KW-0479">Metal-binding</keyword>
<reference evidence="12 14" key="3">
    <citation type="submission" date="2017-12" db="EMBL/GenBank/DDBJ databases">
        <title>Phylogenetic diversity of female urinary microbiome.</title>
        <authorList>
            <person name="Thomas-White K."/>
            <person name="Wolfe A.J."/>
        </authorList>
    </citation>
    <scope>NUCLEOTIDE SEQUENCE [LARGE SCALE GENOMIC DNA]</scope>
    <source>
        <strain evidence="12 14">UMB0139</strain>
    </source>
</reference>
<name>A0A0X8FAW8_9LACT</name>
<keyword evidence="4 9" id="KW-0812">Transmembrane</keyword>
<dbReference type="InterPro" id="IPR046342">
    <property type="entry name" value="CBS_dom_sf"/>
</dbReference>
<accession>A0A0X8FAW8</accession>
<evidence type="ECO:0000313" key="14">
    <source>
        <dbReference type="Proteomes" id="UP000234239"/>
    </source>
</evidence>
<comment type="subcellular location">
    <subcellularLocation>
        <location evidence="9">Cell membrane</location>
        <topology evidence="9">Multi-pass membrane protein</topology>
    </subcellularLocation>
    <subcellularLocation>
        <location evidence="1">Membrane</location>
        <topology evidence="1">Multi-pass membrane protein</topology>
    </subcellularLocation>
</comment>
<keyword evidence="7 9" id="KW-0472">Membrane</keyword>
<dbReference type="InterPro" id="IPR006668">
    <property type="entry name" value="Mg_transptr_MgtE_intracell_dom"/>
</dbReference>
<dbReference type="InterPro" id="IPR036739">
    <property type="entry name" value="SLC41_membr_dom_sf"/>
</dbReference>
<feature type="transmembrane region" description="Helical" evidence="9">
    <location>
        <begin position="394"/>
        <end position="414"/>
    </location>
</feature>
<dbReference type="InterPro" id="IPR006667">
    <property type="entry name" value="SLC41_membr_dom"/>
</dbReference>
<evidence type="ECO:0000313" key="11">
    <source>
        <dbReference type="EMBL" id="AMB93974.1"/>
    </source>
</evidence>
<dbReference type="OrthoDB" id="9790355at2"/>
<dbReference type="InterPro" id="IPR038076">
    <property type="entry name" value="MgtE_N_sf"/>
</dbReference>
<dbReference type="SUPFAM" id="SSF158791">
    <property type="entry name" value="MgtE N-terminal domain-like"/>
    <property type="match status" value="1"/>
</dbReference>
<feature type="transmembrane region" description="Helical" evidence="9">
    <location>
        <begin position="365"/>
        <end position="387"/>
    </location>
</feature>
<evidence type="ECO:0000256" key="1">
    <source>
        <dbReference type="ARBA" id="ARBA00004141"/>
    </source>
</evidence>
<organism evidence="11 13">
    <name type="scientific">Aerococcus sanguinicola</name>
    <dbReference type="NCBI Taxonomy" id="119206"/>
    <lineage>
        <taxon>Bacteria</taxon>
        <taxon>Bacillati</taxon>
        <taxon>Bacillota</taxon>
        <taxon>Bacilli</taxon>
        <taxon>Lactobacillales</taxon>
        <taxon>Aerococcaceae</taxon>
        <taxon>Aerococcus</taxon>
    </lineage>
</organism>
<comment type="similarity">
    <text evidence="2 9">Belongs to the SLC41A transporter family.</text>
</comment>
<evidence type="ECO:0000313" key="12">
    <source>
        <dbReference type="EMBL" id="PKZ20741.1"/>
    </source>
</evidence>
<reference evidence="13" key="2">
    <citation type="submission" date="2016-01" db="EMBL/GenBank/DDBJ databases">
        <title>Six Aerococcus type strain genome sequencing and assembly using PacBio and Illumina Hiseq.</title>
        <authorList>
            <person name="Carkaci D."/>
            <person name="Dargis R."/>
            <person name="Nielsen X.C."/>
            <person name="Skovgaard O."/>
            <person name="Fuursted K."/>
            <person name="Christensen J.J."/>
        </authorList>
    </citation>
    <scope>NUCLEOTIDE SEQUENCE [LARGE SCALE GENOMIC DNA]</scope>
    <source>
        <strain evidence="13">CCUG43001</strain>
    </source>
</reference>
<dbReference type="Pfam" id="PF00571">
    <property type="entry name" value="CBS"/>
    <property type="match status" value="2"/>
</dbReference>
<dbReference type="SUPFAM" id="SSF54631">
    <property type="entry name" value="CBS-domain pair"/>
    <property type="match status" value="1"/>
</dbReference>
<dbReference type="RefSeq" id="WP_067973533.1">
    <property type="nucleotide sequence ID" value="NZ_CAJHKM010000005.1"/>
</dbReference>
<evidence type="ECO:0000256" key="3">
    <source>
        <dbReference type="ARBA" id="ARBA00022448"/>
    </source>
</evidence>
<dbReference type="PANTHER" id="PTHR43773:SF1">
    <property type="entry name" value="MAGNESIUM TRANSPORTER MGTE"/>
    <property type="match status" value="1"/>
</dbReference>
<feature type="transmembrane region" description="Helical" evidence="9">
    <location>
        <begin position="292"/>
        <end position="312"/>
    </location>
</feature>
<dbReference type="CDD" id="cd04606">
    <property type="entry name" value="CBS_pair_Mg_transporter"/>
    <property type="match status" value="1"/>
</dbReference>
<dbReference type="Gene3D" id="3.10.580.10">
    <property type="entry name" value="CBS-domain"/>
    <property type="match status" value="1"/>
</dbReference>
<evidence type="ECO:0000313" key="13">
    <source>
        <dbReference type="Proteomes" id="UP000069912"/>
    </source>
</evidence>
<reference evidence="11 13" key="1">
    <citation type="journal article" date="2016" name="Genome Announc.">
        <title>Complete Genome Sequences of Aerococcus christensenii CCUG 28831T, Aerococcus sanguinicola CCUG 43001T, Aerococcus urinae CCUG 36881T, Aerococcus urinaeequi CCUG 28094T, Aerococcus urinaehominis CCUG 42038 BT, and Aerococcus viridans CCUG 4311T.</title>
        <authorList>
            <person name="Carkaci D."/>
            <person name="Dargis R."/>
            <person name="Nielsen X.C."/>
            <person name="Skovgaard O."/>
            <person name="Fuursted K."/>
            <person name="Christensen J.J."/>
        </authorList>
    </citation>
    <scope>NUCLEOTIDE SEQUENCE [LARGE SCALE GENOMIC DNA]</scope>
    <source>
        <strain evidence="11 13">CCUG43001</strain>
    </source>
</reference>
<dbReference type="GO" id="GO:0015095">
    <property type="term" value="F:magnesium ion transmembrane transporter activity"/>
    <property type="evidence" value="ECO:0007669"/>
    <property type="project" value="UniProtKB-UniRule"/>
</dbReference>
<dbReference type="EMBL" id="PKGY01000006">
    <property type="protein sequence ID" value="PKZ20741.1"/>
    <property type="molecule type" value="Genomic_DNA"/>
</dbReference>
<keyword evidence="9" id="KW-1003">Cell membrane</keyword>
<dbReference type="SMART" id="SM00116">
    <property type="entry name" value="CBS"/>
    <property type="match status" value="2"/>
</dbReference>
<comment type="subunit">
    <text evidence="9">Homodimer.</text>
</comment>
<dbReference type="PANTHER" id="PTHR43773">
    <property type="entry name" value="MAGNESIUM TRANSPORTER MGTE"/>
    <property type="match status" value="1"/>
</dbReference>
<evidence type="ECO:0000259" key="10">
    <source>
        <dbReference type="PROSITE" id="PS51371"/>
    </source>
</evidence>
<evidence type="ECO:0000256" key="8">
    <source>
        <dbReference type="PROSITE-ProRule" id="PRU00703"/>
    </source>
</evidence>
<dbReference type="KEGG" id="asan:AWM72_03965"/>
<dbReference type="Gene3D" id="1.25.60.10">
    <property type="entry name" value="MgtE N-terminal domain-like"/>
    <property type="match status" value="1"/>
</dbReference>
<feature type="domain" description="CBS" evidence="10">
    <location>
        <begin position="207"/>
        <end position="263"/>
    </location>
</feature>
<evidence type="ECO:0000256" key="2">
    <source>
        <dbReference type="ARBA" id="ARBA00009749"/>
    </source>
</evidence>
<dbReference type="EMBL" id="CP014160">
    <property type="protein sequence ID" value="AMB93974.1"/>
    <property type="molecule type" value="Genomic_DNA"/>
</dbReference>
<evidence type="ECO:0000256" key="4">
    <source>
        <dbReference type="ARBA" id="ARBA00022692"/>
    </source>
</evidence>
<dbReference type="InterPro" id="IPR000644">
    <property type="entry name" value="CBS_dom"/>
</dbReference>
<keyword evidence="13" id="KW-1185">Reference proteome</keyword>
<dbReference type="Proteomes" id="UP000069912">
    <property type="component" value="Chromosome"/>
</dbReference>
<dbReference type="AlphaFoldDB" id="A0A0X8FAW8"/>
<dbReference type="SMART" id="SM00924">
    <property type="entry name" value="MgtE_N"/>
    <property type="match status" value="1"/>
</dbReference>
<dbReference type="Proteomes" id="UP000234239">
    <property type="component" value="Unassembled WGS sequence"/>
</dbReference>
<evidence type="ECO:0000256" key="5">
    <source>
        <dbReference type="ARBA" id="ARBA00022842"/>
    </source>
</evidence>
<dbReference type="SUPFAM" id="SSF161093">
    <property type="entry name" value="MgtE membrane domain-like"/>
    <property type="match status" value="1"/>
</dbReference>
<feature type="transmembrane region" description="Helical" evidence="9">
    <location>
        <begin position="426"/>
        <end position="452"/>
    </location>
</feature>
<dbReference type="Pfam" id="PF01769">
    <property type="entry name" value="MgtE"/>
    <property type="match status" value="1"/>
</dbReference>
<dbReference type="PROSITE" id="PS51371">
    <property type="entry name" value="CBS"/>
    <property type="match status" value="2"/>
</dbReference>
<evidence type="ECO:0000256" key="9">
    <source>
        <dbReference type="RuleBase" id="RU362011"/>
    </source>
</evidence>
<keyword evidence="8" id="KW-0129">CBS domain</keyword>
<protein>
    <recommendedName>
        <fullName evidence="9">Magnesium transporter MgtE</fullName>
    </recommendedName>
</protein>
<dbReference type="InterPro" id="IPR006669">
    <property type="entry name" value="MgtE_transporter"/>
</dbReference>
<evidence type="ECO:0000256" key="7">
    <source>
        <dbReference type="ARBA" id="ARBA00023136"/>
    </source>
</evidence>
<keyword evidence="5 9" id="KW-0460">Magnesium</keyword>
<evidence type="ECO:0000256" key="6">
    <source>
        <dbReference type="ARBA" id="ARBA00022989"/>
    </source>
</evidence>
<dbReference type="Gene3D" id="1.10.357.20">
    <property type="entry name" value="SLC41 divalent cation transporters, integral membrane domain"/>
    <property type="match status" value="1"/>
</dbReference>
<dbReference type="GeneID" id="92903227"/>
<dbReference type="Pfam" id="PF03448">
    <property type="entry name" value="MgtE_N"/>
    <property type="match status" value="1"/>
</dbReference>
<dbReference type="GO" id="GO:0046872">
    <property type="term" value="F:metal ion binding"/>
    <property type="evidence" value="ECO:0007669"/>
    <property type="project" value="UniProtKB-KW"/>
</dbReference>
<comment type="function">
    <text evidence="9">Acts as a magnesium transporter.</text>
</comment>
<dbReference type="GO" id="GO:0005886">
    <property type="term" value="C:plasma membrane"/>
    <property type="evidence" value="ECO:0007669"/>
    <property type="project" value="UniProtKB-SubCell"/>
</dbReference>
<keyword evidence="3 9" id="KW-0813">Transport</keyword>
<dbReference type="NCBIfam" id="TIGR00400">
    <property type="entry name" value="mgtE"/>
    <property type="match status" value="1"/>
</dbReference>
<feature type="transmembrane region" description="Helical" evidence="9">
    <location>
        <begin position="319"/>
        <end position="345"/>
    </location>
</feature>
<feature type="domain" description="CBS" evidence="10">
    <location>
        <begin position="143"/>
        <end position="206"/>
    </location>
</feature>
<sequence>MAIKLNRLNRKDYYQAIYKSIQDNRRDDFRDLFLKLHEKDQVAVFHKLYPEKKNKIVDLLQASEFAELFEHLDYKGRRQAIEDLPADYMTEVFTYVADDEVTAFIHELPQADRQHVLESMRPSDRETIETILEHDFETAGAIMTTEVLTVYAQDSADQVITGIRQAASAVETIYYVYVVDEARHLLGVLSLRELLRAPGDCPVQDIMNSQLVQADIGMDQEEVARIIKEYDLLALPVVDGQGKLVGIVTVDDVMDVMDIETTEDFHRFAGISGSPDNESDRESIFETVKNRLPWIIILIFLGLVSANLINMFEATLSRVVILAVFMPIIMDSAGNVGTQSLAVSVRRLTLGDNTESFWVLVWKELISGIIIGLAAGITICGVAYFLFGNPVLSFIIGISLAATLSVSTVIGYLVPTLFSKIHIDPAVASGPFITTITDATGLLIYFSLATYLMHLL</sequence>
<proteinExistence type="inferred from homology"/>
<gene>
    <name evidence="12" type="primary">mgtE</name>
    <name evidence="11" type="ORF">AWM72_03965</name>
    <name evidence="12" type="ORF">CYJ28_08960</name>
</gene>